<dbReference type="GO" id="GO:0005886">
    <property type="term" value="C:plasma membrane"/>
    <property type="evidence" value="ECO:0007669"/>
    <property type="project" value="UniProtKB-SubCell"/>
</dbReference>
<accession>A0A9D6UZR8</accession>
<comment type="subcellular location">
    <subcellularLocation>
        <location evidence="1">Cell inner membrane</location>
        <topology evidence="1">Multi-pass membrane protein</topology>
    </subcellularLocation>
</comment>
<feature type="transmembrane region" description="Helical" evidence="7">
    <location>
        <begin position="60"/>
        <end position="80"/>
    </location>
</feature>
<dbReference type="InterPro" id="IPR010656">
    <property type="entry name" value="DctM"/>
</dbReference>
<keyword evidence="2" id="KW-1003">Cell membrane</keyword>
<dbReference type="Pfam" id="PF06808">
    <property type="entry name" value="DctM"/>
    <property type="match status" value="1"/>
</dbReference>
<evidence type="ECO:0000256" key="1">
    <source>
        <dbReference type="ARBA" id="ARBA00004429"/>
    </source>
</evidence>
<feature type="transmembrane region" description="Helical" evidence="7">
    <location>
        <begin position="145"/>
        <end position="167"/>
    </location>
</feature>
<reference evidence="9" key="1">
    <citation type="submission" date="2020-07" db="EMBL/GenBank/DDBJ databases">
        <title>Huge and variable diversity of episymbiotic CPR bacteria and DPANN archaea in groundwater ecosystems.</title>
        <authorList>
            <person name="He C.Y."/>
            <person name="Keren R."/>
            <person name="Whittaker M."/>
            <person name="Farag I.F."/>
            <person name="Doudna J."/>
            <person name="Cate J.H.D."/>
            <person name="Banfield J.F."/>
        </authorList>
    </citation>
    <scope>NUCLEOTIDE SEQUENCE</scope>
    <source>
        <strain evidence="9">NC_groundwater_1664_Pr3_B-0.1um_52_9</strain>
    </source>
</reference>
<evidence type="ECO:0000256" key="2">
    <source>
        <dbReference type="ARBA" id="ARBA00022475"/>
    </source>
</evidence>
<protein>
    <submittedName>
        <fullName evidence="9">TRAP transporter large permease</fullName>
    </submittedName>
</protein>
<evidence type="ECO:0000256" key="4">
    <source>
        <dbReference type="ARBA" id="ARBA00022692"/>
    </source>
</evidence>
<dbReference type="PANTHER" id="PTHR33362">
    <property type="entry name" value="SIALIC ACID TRAP TRANSPORTER PERMEASE PROTEIN SIAT-RELATED"/>
    <property type="match status" value="1"/>
</dbReference>
<keyword evidence="5 7" id="KW-1133">Transmembrane helix</keyword>
<feature type="domain" description="TRAP C4-dicarboxylate transport system permease DctM subunit" evidence="8">
    <location>
        <begin position="13"/>
        <end position="376"/>
    </location>
</feature>
<evidence type="ECO:0000259" key="8">
    <source>
        <dbReference type="Pfam" id="PF06808"/>
    </source>
</evidence>
<comment type="caution">
    <text evidence="9">The sequence shown here is derived from an EMBL/GenBank/DDBJ whole genome shotgun (WGS) entry which is preliminary data.</text>
</comment>
<name>A0A9D6UZR8_9BACT</name>
<keyword evidence="4 7" id="KW-0812">Transmembrane</keyword>
<feature type="transmembrane region" description="Helical" evidence="7">
    <location>
        <begin position="6"/>
        <end position="39"/>
    </location>
</feature>
<proteinExistence type="predicted"/>
<feature type="non-terminal residue" evidence="9">
    <location>
        <position position="377"/>
    </location>
</feature>
<evidence type="ECO:0000313" key="10">
    <source>
        <dbReference type="Proteomes" id="UP000807825"/>
    </source>
</evidence>
<evidence type="ECO:0000256" key="3">
    <source>
        <dbReference type="ARBA" id="ARBA00022519"/>
    </source>
</evidence>
<dbReference type="Proteomes" id="UP000807825">
    <property type="component" value="Unassembled WGS sequence"/>
</dbReference>
<feature type="transmembrane region" description="Helical" evidence="7">
    <location>
        <begin position="321"/>
        <end position="346"/>
    </location>
</feature>
<feature type="transmembrane region" description="Helical" evidence="7">
    <location>
        <begin position="173"/>
        <end position="199"/>
    </location>
</feature>
<dbReference type="NCBIfam" id="TIGR00786">
    <property type="entry name" value="dctM"/>
    <property type="match status" value="1"/>
</dbReference>
<feature type="transmembrane region" description="Helical" evidence="7">
    <location>
        <begin position="250"/>
        <end position="267"/>
    </location>
</feature>
<gene>
    <name evidence="9" type="ORF">HY912_00945</name>
</gene>
<keyword evidence="3" id="KW-0997">Cell inner membrane</keyword>
<keyword evidence="6 7" id="KW-0472">Membrane</keyword>
<evidence type="ECO:0000256" key="7">
    <source>
        <dbReference type="SAM" id="Phobius"/>
    </source>
</evidence>
<feature type="transmembrane region" description="Helical" evidence="7">
    <location>
        <begin position="279"/>
        <end position="301"/>
    </location>
</feature>
<organism evidence="9 10">
    <name type="scientific">Desulfomonile tiedjei</name>
    <dbReference type="NCBI Taxonomy" id="2358"/>
    <lineage>
        <taxon>Bacteria</taxon>
        <taxon>Pseudomonadati</taxon>
        <taxon>Thermodesulfobacteriota</taxon>
        <taxon>Desulfomonilia</taxon>
        <taxon>Desulfomonilales</taxon>
        <taxon>Desulfomonilaceae</taxon>
        <taxon>Desulfomonile</taxon>
    </lineage>
</organism>
<dbReference type="InterPro" id="IPR004681">
    <property type="entry name" value="TRAP_DctM"/>
</dbReference>
<dbReference type="AlphaFoldDB" id="A0A9D6UZR8"/>
<sequence>MNELVLGVGACIFLLFFLLTGIEIAFGIVMVGLVGYALLYDFDAAYNLMVQDFFDVLSSYSLTVIPLFMLMGQIAFNAGIAKRLYDSAYKWVGRVPGGLAMATVVAATLFKAMCGSTLATAATFSSVAIPEMTRYRYAKKLSTGIVASVGTIGILIPPSITMIIYGIMTEQSIGRLFLAGLVPGLLISACFLGIIYVWCKIDPTLGPGSTERFTTKEKLRSLPEFVPVFVIFAVVIGGLMLGIFTPTESGTIGTVAVLILALLRKSLSFKAFVKSIDESLRAAVMVLILIACSAVLGHFLAVTEIPQVAGDFLVSLPLHKVLIMVIIFLFYLLGGSFIDDLAFMILVTPILFPAVQKLGYDPMWFGVMIGITLMVGS</sequence>
<dbReference type="EMBL" id="JACRDE010000030">
    <property type="protein sequence ID" value="MBI5248034.1"/>
    <property type="molecule type" value="Genomic_DNA"/>
</dbReference>
<dbReference type="PANTHER" id="PTHR33362:SF5">
    <property type="entry name" value="C4-DICARBOXYLATE TRAP TRANSPORTER LARGE PERMEASE PROTEIN DCTM"/>
    <property type="match status" value="1"/>
</dbReference>
<dbReference type="GO" id="GO:0022857">
    <property type="term" value="F:transmembrane transporter activity"/>
    <property type="evidence" value="ECO:0007669"/>
    <property type="project" value="TreeGrafter"/>
</dbReference>
<feature type="transmembrane region" description="Helical" evidence="7">
    <location>
        <begin position="225"/>
        <end position="244"/>
    </location>
</feature>
<evidence type="ECO:0000313" key="9">
    <source>
        <dbReference type="EMBL" id="MBI5248034.1"/>
    </source>
</evidence>
<evidence type="ECO:0000256" key="6">
    <source>
        <dbReference type="ARBA" id="ARBA00023136"/>
    </source>
</evidence>
<evidence type="ECO:0000256" key="5">
    <source>
        <dbReference type="ARBA" id="ARBA00022989"/>
    </source>
</evidence>